<dbReference type="InterPro" id="IPR051167">
    <property type="entry name" value="Prolyl_oligopep/macrocyclase"/>
</dbReference>
<comment type="similarity">
    <text evidence="2">Belongs to the peptidase S9A family.</text>
</comment>
<evidence type="ECO:0000256" key="3">
    <source>
        <dbReference type="ARBA" id="ARBA00011897"/>
    </source>
</evidence>
<dbReference type="InterPro" id="IPR001375">
    <property type="entry name" value="Peptidase_S9_cat"/>
</dbReference>
<dbReference type="PANTHER" id="PTHR42881">
    <property type="entry name" value="PROLYL ENDOPEPTIDASE"/>
    <property type="match status" value="1"/>
</dbReference>
<dbReference type="GO" id="GO:0004252">
    <property type="term" value="F:serine-type endopeptidase activity"/>
    <property type="evidence" value="ECO:0007669"/>
    <property type="project" value="UniProtKB-EC"/>
</dbReference>
<dbReference type="GO" id="GO:0006508">
    <property type="term" value="P:proteolysis"/>
    <property type="evidence" value="ECO:0007669"/>
    <property type="project" value="UniProtKB-KW"/>
</dbReference>
<dbReference type="Pfam" id="PF00326">
    <property type="entry name" value="Peptidase_S9"/>
    <property type="match status" value="1"/>
</dbReference>
<dbReference type="Proteomes" id="UP000031631">
    <property type="component" value="Chromosome"/>
</dbReference>
<keyword evidence="11" id="KW-1185">Reference proteome</keyword>
<feature type="domain" description="Peptidase S9 prolyl oligopeptidase catalytic" evidence="8">
    <location>
        <begin position="491"/>
        <end position="704"/>
    </location>
</feature>
<dbReference type="KEGG" id="tbn:TBH_C1901"/>
<proteinExistence type="inferred from homology"/>
<evidence type="ECO:0000256" key="1">
    <source>
        <dbReference type="ARBA" id="ARBA00001070"/>
    </source>
</evidence>
<dbReference type="PANTHER" id="PTHR42881:SF2">
    <property type="entry name" value="PROLYL ENDOPEPTIDASE"/>
    <property type="match status" value="1"/>
</dbReference>
<dbReference type="InterPro" id="IPR023302">
    <property type="entry name" value="Pept_S9A_N"/>
</dbReference>
<evidence type="ECO:0000256" key="6">
    <source>
        <dbReference type="ARBA" id="ARBA00022825"/>
    </source>
</evidence>
<evidence type="ECO:0000256" key="2">
    <source>
        <dbReference type="ARBA" id="ARBA00005228"/>
    </source>
</evidence>
<evidence type="ECO:0000256" key="7">
    <source>
        <dbReference type="SAM" id="SignalP"/>
    </source>
</evidence>
<dbReference type="InterPro" id="IPR002470">
    <property type="entry name" value="Peptidase_S9A"/>
</dbReference>
<feature type="signal peptide" evidence="7">
    <location>
        <begin position="1"/>
        <end position="21"/>
    </location>
</feature>
<feature type="domain" description="Peptidase S9A N-terminal" evidence="9">
    <location>
        <begin position="33"/>
        <end position="433"/>
    </location>
</feature>
<evidence type="ECO:0000256" key="4">
    <source>
        <dbReference type="ARBA" id="ARBA00022670"/>
    </source>
</evidence>
<keyword evidence="5 10" id="KW-0378">Hydrolase</keyword>
<dbReference type="Pfam" id="PF02897">
    <property type="entry name" value="Peptidase_S9_N"/>
    <property type="match status" value="1"/>
</dbReference>
<dbReference type="EMBL" id="AP012273">
    <property type="protein sequence ID" value="BAO44816.1"/>
    <property type="molecule type" value="Genomic_DNA"/>
</dbReference>
<dbReference type="FunFam" id="2.130.10.120:FF:000001">
    <property type="entry name" value="Prolyl endopeptidase"/>
    <property type="match status" value="1"/>
</dbReference>
<keyword evidence="7" id="KW-0732">Signal</keyword>
<dbReference type="AlphaFoldDB" id="A0A7U6GJJ5"/>
<evidence type="ECO:0000259" key="8">
    <source>
        <dbReference type="Pfam" id="PF00326"/>
    </source>
</evidence>
<dbReference type="GO" id="GO:0005829">
    <property type="term" value="C:cytosol"/>
    <property type="evidence" value="ECO:0007669"/>
    <property type="project" value="TreeGrafter"/>
</dbReference>
<dbReference type="Gene3D" id="3.40.50.1820">
    <property type="entry name" value="alpha/beta hydrolase"/>
    <property type="match status" value="1"/>
</dbReference>
<dbReference type="SUPFAM" id="SSF53474">
    <property type="entry name" value="alpha/beta-Hydrolases"/>
    <property type="match status" value="1"/>
</dbReference>
<dbReference type="SUPFAM" id="SSF50993">
    <property type="entry name" value="Peptidase/esterase 'gauge' domain"/>
    <property type="match status" value="1"/>
</dbReference>
<dbReference type="RefSeq" id="WP_082030699.1">
    <property type="nucleotide sequence ID" value="NZ_AP012273.1"/>
</dbReference>
<protein>
    <recommendedName>
        <fullName evidence="3">prolyl oligopeptidase</fullName>
        <ecNumber evidence="3">3.4.21.26</ecNumber>
    </recommendedName>
</protein>
<dbReference type="EC" id="3.4.21.26" evidence="3"/>
<name>A0A7U6GJJ5_9GAMM</name>
<dbReference type="PROSITE" id="PS00708">
    <property type="entry name" value="PRO_ENDOPEP_SER"/>
    <property type="match status" value="1"/>
</dbReference>
<evidence type="ECO:0000313" key="10">
    <source>
        <dbReference type="EMBL" id="BAO44816.1"/>
    </source>
</evidence>
<keyword evidence="4" id="KW-0645">Protease</keyword>
<evidence type="ECO:0000313" key="11">
    <source>
        <dbReference type="Proteomes" id="UP000031631"/>
    </source>
</evidence>
<dbReference type="FunFam" id="3.40.50.1820:FF:000005">
    <property type="entry name" value="Prolyl endopeptidase"/>
    <property type="match status" value="1"/>
</dbReference>
<sequence>MTIRFPARSAALLLLASTCSAATQTSISYPKAPAGSQVDDYHGTLVADPYRWLEELNSPRTRKWVEAENRLTGRWMEKFPTRETYHHRIEELWNFERYSVPWKQGGRYFFKRNDGLQNQSVVYTLRNLQDQPQVLLDPNKLSKDGTVALSGESVSPDGYYYAYGVSDAGSDWTEWRVRNIGSGKDLKDHLQWIKFSNVSWSADSKGFYYSHYDAPAAGQQLKSTNYSPKLYYHRLGDPQAKDKLVYSRPEHKDWSFGATATDDGHYLLISVSRGTEEKNLLYYQDLQHPNQNIRPLIEAWQASYTYLGNHGSRFWFLSNDQAPKGRILEIDLDHPASKNWKEIVPQSRDTIETASMIDNSFIVSYLHDAWHKIIIHPLHGQPRELELPGMGSANGFQGRRTDRETFYSWTSFNTPARIYHLDMETGQSRLFKAPRLKFDPDDYVTRQIFYKSKDGTRIPMFISHRKDLEPDGKTPTLLYGYGGFNISLTPWFSVSRLVWMEAGGIYAVPNLRGGGEYGEDWHQAGIKTRKQNVFDDFIAAGEWLVTNGYTTPRHLGIMGGSNGGLLVGAVLLQRPDLFAAALPAVGVMDMLRFNKFTIGWAWESDYGSPDNEEEFKALYAYSPYHNVRKGVCYPPTLVTTADHDDRVFPAHSFKFTAALQAAQSCENPVLIRIETRAGHGAGKPTRKRIEEAADTLAFLDYFLKRQP</sequence>
<dbReference type="InterPro" id="IPR002471">
    <property type="entry name" value="Pept_S9_AS"/>
</dbReference>
<evidence type="ECO:0000256" key="5">
    <source>
        <dbReference type="ARBA" id="ARBA00022801"/>
    </source>
</evidence>
<dbReference type="OrthoDB" id="9801421at2"/>
<comment type="catalytic activity">
    <reaction evidence="1">
        <text>Hydrolysis of Pro-|-Xaa &gt;&gt; Ala-|-Xaa in oligopeptides.</text>
        <dbReference type="EC" id="3.4.21.26"/>
    </reaction>
</comment>
<evidence type="ECO:0000259" key="9">
    <source>
        <dbReference type="Pfam" id="PF02897"/>
    </source>
</evidence>
<reference evidence="10 11" key="1">
    <citation type="journal article" date="2014" name="PLoS ONE">
        <title>Physiological and genomic features of a novel sulfur-oxidizing gammaproteobacterium belonging to a previously uncultivated symbiotic lineage isolated from a hydrothermal vent.</title>
        <authorList>
            <person name="Nunoura T."/>
            <person name="Takaki Y."/>
            <person name="Kazama H."/>
            <person name="Kakuta J."/>
            <person name="Shimamura S."/>
            <person name="Makita H."/>
            <person name="Hirai M."/>
            <person name="Miyazaki M."/>
            <person name="Takai K."/>
        </authorList>
    </citation>
    <scope>NUCLEOTIDE SEQUENCE [LARGE SCALE GENOMIC DNA]</scope>
    <source>
        <strain evidence="10 11">Hiromi1</strain>
    </source>
</reference>
<feature type="chain" id="PRO_5030840292" description="prolyl oligopeptidase" evidence="7">
    <location>
        <begin position="22"/>
        <end position="707"/>
    </location>
</feature>
<dbReference type="GO" id="GO:0070012">
    <property type="term" value="F:oligopeptidase activity"/>
    <property type="evidence" value="ECO:0007669"/>
    <property type="project" value="TreeGrafter"/>
</dbReference>
<gene>
    <name evidence="10" type="ORF">TBH_C1901</name>
</gene>
<accession>A0A7U6GJJ5</accession>
<keyword evidence="6" id="KW-0720">Serine protease</keyword>
<organism evidence="10 11">
    <name type="scientific">Thiolapillus brandeum</name>
    <dbReference type="NCBI Taxonomy" id="1076588"/>
    <lineage>
        <taxon>Bacteria</taxon>
        <taxon>Pseudomonadati</taxon>
        <taxon>Pseudomonadota</taxon>
        <taxon>Gammaproteobacteria</taxon>
        <taxon>Chromatiales</taxon>
        <taxon>Sedimenticolaceae</taxon>
        <taxon>Thiolapillus</taxon>
    </lineage>
</organism>
<dbReference type="PRINTS" id="PR00862">
    <property type="entry name" value="PROLIGOPTASE"/>
</dbReference>
<dbReference type="InterPro" id="IPR029058">
    <property type="entry name" value="AB_hydrolase_fold"/>
</dbReference>
<dbReference type="Gene3D" id="2.130.10.120">
    <property type="entry name" value="Prolyl oligopeptidase, N-terminal domain"/>
    <property type="match status" value="1"/>
</dbReference>